<dbReference type="Gene3D" id="1.10.287.1120">
    <property type="entry name" value="Bipartite methylase S protein"/>
    <property type="match status" value="1"/>
</dbReference>
<name>A0A0M2PTD8_PROHO</name>
<dbReference type="PANTHER" id="PTHR30408">
    <property type="entry name" value="TYPE-1 RESTRICTION ENZYME ECOKI SPECIFICITY PROTEIN"/>
    <property type="match status" value="1"/>
</dbReference>
<dbReference type="GO" id="GO:0009307">
    <property type="term" value="P:DNA restriction-modification system"/>
    <property type="evidence" value="ECO:0007669"/>
    <property type="project" value="UniProtKB-KW"/>
</dbReference>
<evidence type="ECO:0000313" key="5">
    <source>
        <dbReference type="EMBL" id="KKI99374.1"/>
    </source>
</evidence>
<dbReference type="STRING" id="317619.GCA_000332315_02136"/>
<accession>A0A0M2PTD8</accession>
<dbReference type="Gene3D" id="3.90.220.20">
    <property type="entry name" value="DNA methylase specificity domains"/>
    <property type="match status" value="1"/>
</dbReference>
<keyword evidence="3" id="KW-0238">DNA-binding</keyword>
<dbReference type="InterPro" id="IPR044946">
    <property type="entry name" value="Restrct_endonuc_typeI_TRD_sf"/>
</dbReference>
<feature type="domain" description="Type I restriction modification DNA specificity" evidence="4">
    <location>
        <begin position="2"/>
        <end position="180"/>
    </location>
</feature>
<comment type="similarity">
    <text evidence="1">Belongs to the type-I restriction system S methylase family.</text>
</comment>
<organism evidence="5 6">
    <name type="scientific">Prochlorothrix hollandica PCC 9006 = CALU 1027</name>
    <dbReference type="NCBI Taxonomy" id="317619"/>
    <lineage>
        <taxon>Bacteria</taxon>
        <taxon>Bacillati</taxon>
        <taxon>Cyanobacteriota</taxon>
        <taxon>Cyanophyceae</taxon>
        <taxon>Prochlorotrichales</taxon>
        <taxon>Prochlorotrichaceae</taxon>
        <taxon>Prochlorothrix</taxon>
    </lineage>
</organism>
<evidence type="ECO:0000256" key="2">
    <source>
        <dbReference type="ARBA" id="ARBA00022747"/>
    </source>
</evidence>
<keyword evidence="6" id="KW-1185">Reference proteome</keyword>
<evidence type="ECO:0000256" key="3">
    <source>
        <dbReference type="ARBA" id="ARBA00023125"/>
    </source>
</evidence>
<dbReference type="Pfam" id="PF01420">
    <property type="entry name" value="Methylase_S"/>
    <property type="match status" value="1"/>
</dbReference>
<dbReference type="AlphaFoldDB" id="A0A0M2PTD8"/>
<dbReference type="CDD" id="cd17287">
    <property type="entry name" value="RMtype1_S_EcoN10ORF171P_TRD2-CR2_like"/>
    <property type="match status" value="1"/>
</dbReference>
<evidence type="ECO:0000313" key="6">
    <source>
        <dbReference type="Proteomes" id="UP000034681"/>
    </source>
</evidence>
<dbReference type="GO" id="GO:0003677">
    <property type="term" value="F:DNA binding"/>
    <property type="evidence" value="ECO:0007669"/>
    <property type="project" value="UniProtKB-KW"/>
</dbReference>
<dbReference type="Proteomes" id="UP000034681">
    <property type="component" value="Unassembled WGS sequence"/>
</dbReference>
<sequence length="206" mass="23155">MPREWEVKLLGKLCNITSGGTPNRSKSNFWGGSIPWIKTGEIKYGKIEKSEEHITKEGLNSSSAKLFCKGTVVMAIYGEGNTRGRVAILGIDCASNQACVGFEFNGLIESQFMYFLFEYKYHDLRDMSNDGSQKNLSSSLLKSMDISFPRCKDEQVRITNCLLSINKKIEQEKETRSKLNKQKSGLMHDLLTGKVPVTVEPDENRA</sequence>
<dbReference type="InterPro" id="IPR052021">
    <property type="entry name" value="Type-I_RS_S_subunit"/>
</dbReference>
<dbReference type="EMBL" id="AJTX02000006">
    <property type="protein sequence ID" value="KKI99374.1"/>
    <property type="molecule type" value="Genomic_DNA"/>
</dbReference>
<protein>
    <recommendedName>
        <fullName evidence="4">Type I restriction modification DNA specificity domain-containing protein</fullName>
    </recommendedName>
</protein>
<keyword evidence="2" id="KW-0680">Restriction system</keyword>
<dbReference type="InterPro" id="IPR000055">
    <property type="entry name" value="Restrct_endonuc_typeI_TRD"/>
</dbReference>
<comment type="caution">
    <text evidence="5">The sequence shown here is derived from an EMBL/GenBank/DDBJ whole genome shotgun (WGS) entry which is preliminary data.</text>
</comment>
<dbReference type="SUPFAM" id="SSF116734">
    <property type="entry name" value="DNA methylase specificity domain"/>
    <property type="match status" value="1"/>
</dbReference>
<dbReference type="PANTHER" id="PTHR30408:SF12">
    <property type="entry name" value="TYPE I RESTRICTION ENZYME MJAVIII SPECIFICITY SUBUNIT"/>
    <property type="match status" value="1"/>
</dbReference>
<reference evidence="5" key="1">
    <citation type="submission" date="2012-04" db="EMBL/GenBank/DDBJ databases">
        <authorList>
            <person name="Borisov I.G."/>
            <person name="Ivanikova N.V."/>
            <person name="Pinevich A.V."/>
        </authorList>
    </citation>
    <scope>NUCLEOTIDE SEQUENCE</scope>
    <source>
        <strain evidence="5">CALU 1027</strain>
    </source>
</reference>
<dbReference type="REBASE" id="168010">
    <property type="entry name" value="S.Pho1027ORF15015P"/>
</dbReference>
<gene>
    <name evidence="5" type="ORF">PROH_14995</name>
</gene>
<evidence type="ECO:0000259" key="4">
    <source>
        <dbReference type="Pfam" id="PF01420"/>
    </source>
</evidence>
<proteinExistence type="inferred from homology"/>
<evidence type="ECO:0000256" key="1">
    <source>
        <dbReference type="ARBA" id="ARBA00010923"/>
    </source>
</evidence>